<dbReference type="Proteomes" id="UP001604277">
    <property type="component" value="Unassembled WGS sequence"/>
</dbReference>
<evidence type="ECO:0000313" key="1">
    <source>
        <dbReference type="EMBL" id="KAL2537693.1"/>
    </source>
</evidence>
<sequence length="102" mass="12009">MELRFKRKHELRALWPEKGTPSPERWDEVDGTADKTFTYTQIKYTQIFHRYTRIIHAAATGRLPFTAAAGPPKKWKSLFKLFKEGKVITNFKERRKTADLRG</sequence>
<dbReference type="EMBL" id="JBFOLJ010000005">
    <property type="protein sequence ID" value="KAL2537693.1"/>
    <property type="molecule type" value="Genomic_DNA"/>
</dbReference>
<name>A0ABD1VM45_9LAMI</name>
<proteinExistence type="predicted"/>
<organism evidence="1 2">
    <name type="scientific">Forsythia ovata</name>
    <dbReference type="NCBI Taxonomy" id="205694"/>
    <lineage>
        <taxon>Eukaryota</taxon>
        <taxon>Viridiplantae</taxon>
        <taxon>Streptophyta</taxon>
        <taxon>Embryophyta</taxon>
        <taxon>Tracheophyta</taxon>
        <taxon>Spermatophyta</taxon>
        <taxon>Magnoliopsida</taxon>
        <taxon>eudicotyledons</taxon>
        <taxon>Gunneridae</taxon>
        <taxon>Pentapetalae</taxon>
        <taxon>asterids</taxon>
        <taxon>lamiids</taxon>
        <taxon>Lamiales</taxon>
        <taxon>Oleaceae</taxon>
        <taxon>Forsythieae</taxon>
        <taxon>Forsythia</taxon>
    </lineage>
</organism>
<comment type="caution">
    <text evidence="1">The sequence shown here is derived from an EMBL/GenBank/DDBJ whole genome shotgun (WGS) entry which is preliminary data.</text>
</comment>
<protein>
    <submittedName>
        <fullName evidence="1">Uncharacterized protein</fullName>
    </submittedName>
</protein>
<dbReference type="AlphaFoldDB" id="A0ABD1VM45"/>
<gene>
    <name evidence="1" type="ORF">Fot_19084</name>
</gene>
<evidence type="ECO:0000313" key="2">
    <source>
        <dbReference type="Proteomes" id="UP001604277"/>
    </source>
</evidence>
<keyword evidence="2" id="KW-1185">Reference proteome</keyword>
<reference evidence="2" key="1">
    <citation type="submission" date="2024-07" db="EMBL/GenBank/DDBJ databases">
        <title>Two chromosome-level genome assemblies of Korean endemic species Abeliophyllum distichum and Forsythia ovata (Oleaceae).</title>
        <authorList>
            <person name="Jang H."/>
        </authorList>
    </citation>
    <scope>NUCLEOTIDE SEQUENCE [LARGE SCALE GENOMIC DNA]</scope>
</reference>
<accession>A0ABD1VM45</accession>